<dbReference type="InterPro" id="IPR046077">
    <property type="entry name" value="DUF6095"/>
</dbReference>
<keyword evidence="3" id="KW-1185">Reference proteome</keyword>
<dbReference type="Pfam" id="PF19589">
    <property type="entry name" value="DUF6095"/>
    <property type="match status" value="1"/>
</dbReference>
<gene>
    <name evidence="2" type="ORF">EZV76_09035</name>
</gene>
<feature type="transmembrane region" description="Helical" evidence="1">
    <location>
        <begin position="40"/>
        <end position="61"/>
    </location>
</feature>
<comment type="caution">
    <text evidence="2">The sequence shown here is derived from an EMBL/GenBank/DDBJ whole genome shotgun (WGS) entry which is preliminary data.</text>
</comment>
<sequence length="78" mass="8806">MRRTDKELLVKGIKSFGYTVAAMFMGPFLLYQAFKNEGHPFFIPVLILGILFAALAIYMGFRSVNIVMDALFGKKPKD</sequence>
<keyword evidence="1" id="KW-1133">Transmembrane helix</keyword>
<dbReference type="Proteomes" id="UP000310406">
    <property type="component" value="Unassembled WGS sequence"/>
</dbReference>
<evidence type="ECO:0000313" key="3">
    <source>
        <dbReference type="Proteomes" id="UP000310406"/>
    </source>
</evidence>
<keyword evidence="1" id="KW-0812">Transmembrane</keyword>
<feature type="transmembrane region" description="Helical" evidence="1">
    <location>
        <begin position="12"/>
        <end position="34"/>
    </location>
</feature>
<accession>A0A4S8RME6</accession>
<dbReference type="EMBL" id="SNTZ01000003">
    <property type="protein sequence ID" value="THV59698.1"/>
    <property type="molecule type" value="Genomic_DNA"/>
</dbReference>
<protein>
    <submittedName>
        <fullName evidence="2">Uncharacterized protein</fullName>
    </submittedName>
</protein>
<evidence type="ECO:0000256" key="1">
    <source>
        <dbReference type="SAM" id="Phobius"/>
    </source>
</evidence>
<dbReference type="AlphaFoldDB" id="A0A4S8RME6"/>
<dbReference type="OrthoDB" id="1447634at2"/>
<name>A0A4S8RME6_9FLAO</name>
<keyword evidence="1" id="KW-0472">Membrane</keyword>
<dbReference type="RefSeq" id="WP_136566215.1">
    <property type="nucleotide sequence ID" value="NZ_JBNZAV010000002.1"/>
</dbReference>
<evidence type="ECO:0000313" key="2">
    <source>
        <dbReference type="EMBL" id="THV59698.1"/>
    </source>
</evidence>
<proteinExistence type="predicted"/>
<organism evidence="2 3">
    <name type="scientific">Flagellimonas alvinocaridis</name>
    <dbReference type="NCBI Taxonomy" id="2530200"/>
    <lineage>
        <taxon>Bacteria</taxon>
        <taxon>Pseudomonadati</taxon>
        <taxon>Bacteroidota</taxon>
        <taxon>Flavobacteriia</taxon>
        <taxon>Flavobacteriales</taxon>
        <taxon>Flavobacteriaceae</taxon>
        <taxon>Flagellimonas</taxon>
    </lineage>
</organism>
<reference evidence="2 3" key="1">
    <citation type="submission" date="2019-03" db="EMBL/GenBank/DDBJ databases">
        <title>Muricauda SCR12 sp.nov, a marine bacterium isolated from Pacific Ocean:the Okinawa trough.</title>
        <authorList>
            <person name="Liu L."/>
        </authorList>
    </citation>
    <scope>NUCLEOTIDE SEQUENCE [LARGE SCALE GENOMIC DNA]</scope>
    <source>
        <strain evidence="2 3">SCR12</strain>
    </source>
</reference>